<name>A0A1I3NTS8_9FLAO</name>
<proteinExistence type="predicted"/>
<dbReference type="InterPro" id="IPR014729">
    <property type="entry name" value="Rossmann-like_a/b/a_fold"/>
</dbReference>
<dbReference type="Pfam" id="PF01902">
    <property type="entry name" value="Diphthami_syn_2"/>
    <property type="match status" value="1"/>
</dbReference>
<reference evidence="3" key="1">
    <citation type="submission" date="2016-10" db="EMBL/GenBank/DDBJ databases">
        <authorList>
            <person name="Varghese N."/>
            <person name="Submissions S."/>
        </authorList>
    </citation>
    <scope>NUCLEOTIDE SEQUENCE [LARGE SCALE GENOMIC DNA]</scope>
    <source>
        <strain evidence="3">DSM 26542</strain>
    </source>
</reference>
<keyword evidence="3" id="KW-1185">Reference proteome</keyword>
<dbReference type="AlphaFoldDB" id="A0A1I3NTS8"/>
<dbReference type="STRING" id="1150112.SAMN04487893_103201"/>
<organism evidence="2 3">
    <name type="scientific">Myroides guanonis</name>
    <dbReference type="NCBI Taxonomy" id="1150112"/>
    <lineage>
        <taxon>Bacteria</taxon>
        <taxon>Pseudomonadati</taxon>
        <taxon>Bacteroidota</taxon>
        <taxon>Flavobacteriia</taxon>
        <taxon>Flavobacteriales</taxon>
        <taxon>Flavobacteriaceae</taxon>
        <taxon>Myroides</taxon>
    </lineage>
</organism>
<dbReference type="Gene3D" id="3.40.50.620">
    <property type="entry name" value="HUPs"/>
    <property type="match status" value="1"/>
</dbReference>
<dbReference type="RefSeq" id="WP_090678278.1">
    <property type="nucleotide sequence ID" value="NZ_FORU01000003.1"/>
</dbReference>
<dbReference type="InterPro" id="IPR002761">
    <property type="entry name" value="Diphthami_syn_dom"/>
</dbReference>
<evidence type="ECO:0000313" key="3">
    <source>
        <dbReference type="Proteomes" id="UP000243887"/>
    </source>
</evidence>
<evidence type="ECO:0000313" key="2">
    <source>
        <dbReference type="EMBL" id="SFJ12557.1"/>
    </source>
</evidence>
<sequence length="234" mass="26964">MEKAVLNWSTGKDAAYALYKVQLEGVYSVERLITTVNEKVKRVSMHGVREELLLRQIKALGIDGDIVYLNESINMVDYEIQIKEYWHKSKNVGIKNSVFGDILLEDLKTHRKKQLSKIGVTAVFPLWDRPTSELVNEIIQIGIKAIVICVNEAYLDKSFIGRTIDKQFIDDLPENVDPCGENGEFHTFVYDSPNFSEPVSFELGEVVYKTYDITVKKEEEVEVERFGYWFLDLL</sequence>
<accession>A0A1I3NTS8</accession>
<gene>
    <name evidence="2" type="ORF">SAMN04487893_103201</name>
</gene>
<dbReference type="Gene3D" id="3.90.1490.10">
    <property type="entry name" value="putative n-type atp pyrophosphatase, domain 2"/>
    <property type="match status" value="1"/>
</dbReference>
<evidence type="ECO:0000259" key="1">
    <source>
        <dbReference type="Pfam" id="PF01902"/>
    </source>
</evidence>
<protein>
    <submittedName>
        <fullName evidence="2">MJ0570-related uncharacterized domain-containing protein</fullName>
    </submittedName>
</protein>
<dbReference type="Proteomes" id="UP000243887">
    <property type="component" value="Unassembled WGS sequence"/>
</dbReference>
<dbReference type="OrthoDB" id="3572539at2"/>
<dbReference type="SUPFAM" id="SSF52402">
    <property type="entry name" value="Adenine nucleotide alpha hydrolases-like"/>
    <property type="match status" value="1"/>
</dbReference>
<dbReference type="NCBIfam" id="TIGR00290">
    <property type="entry name" value="MJ0570_dom"/>
    <property type="match status" value="1"/>
</dbReference>
<feature type="domain" description="Diphthamide synthase" evidence="1">
    <location>
        <begin position="3"/>
        <end position="200"/>
    </location>
</feature>
<dbReference type="EMBL" id="FORU01000003">
    <property type="protein sequence ID" value="SFJ12557.1"/>
    <property type="molecule type" value="Genomic_DNA"/>
</dbReference>